<reference evidence="6 7" key="1">
    <citation type="submission" date="2019-04" db="EMBL/GenBank/DDBJ databases">
        <title>Vagococcus sp. nov., isolated from faeces of yaks (Bos grunniens).</title>
        <authorList>
            <person name="Ge Y."/>
        </authorList>
    </citation>
    <scope>NUCLEOTIDE SEQUENCE [LARGE SCALE GENOMIC DNA]</scope>
    <source>
        <strain evidence="6 7">MN-17</strain>
    </source>
</reference>
<accession>A0A4D7CVR4</accession>
<dbReference type="OrthoDB" id="2417289at2"/>
<dbReference type="PANTHER" id="PTHR33545">
    <property type="entry name" value="UPF0750 MEMBRANE PROTEIN YITT-RELATED"/>
    <property type="match status" value="1"/>
</dbReference>
<gene>
    <name evidence="6" type="ORF">FA707_04730</name>
</gene>
<dbReference type="PIRSF" id="PIRSF006483">
    <property type="entry name" value="Membrane_protein_YitT"/>
    <property type="match status" value="1"/>
</dbReference>
<dbReference type="CDD" id="cd16380">
    <property type="entry name" value="YitT_C"/>
    <property type="match status" value="1"/>
</dbReference>
<name>A0A4D7CVR4_9ENTE</name>
<proteinExistence type="predicted"/>
<dbReference type="Pfam" id="PF10035">
    <property type="entry name" value="DUF2179"/>
    <property type="match status" value="1"/>
</dbReference>
<dbReference type="Gene3D" id="3.30.70.120">
    <property type="match status" value="1"/>
</dbReference>
<evidence type="ECO:0000256" key="1">
    <source>
        <dbReference type="ARBA" id="ARBA00004651"/>
    </source>
</evidence>
<evidence type="ECO:0000256" key="4">
    <source>
        <dbReference type="ARBA" id="ARBA00022989"/>
    </source>
</evidence>
<dbReference type="KEGG" id="vao:FA707_04730"/>
<dbReference type="Proteomes" id="UP000298615">
    <property type="component" value="Chromosome"/>
</dbReference>
<protein>
    <submittedName>
        <fullName evidence="6">YitT family protein</fullName>
    </submittedName>
</protein>
<evidence type="ECO:0000313" key="7">
    <source>
        <dbReference type="Proteomes" id="UP000298615"/>
    </source>
</evidence>
<organism evidence="6 7">
    <name type="scientific">Vagococcus zengguangii</name>
    <dbReference type="NCBI Taxonomy" id="2571750"/>
    <lineage>
        <taxon>Bacteria</taxon>
        <taxon>Bacillati</taxon>
        <taxon>Bacillota</taxon>
        <taxon>Bacilli</taxon>
        <taxon>Lactobacillales</taxon>
        <taxon>Enterococcaceae</taxon>
        <taxon>Vagococcus</taxon>
    </lineage>
</organism>
<evidence type="ECO:0000313" key="6">
    <source>
        <dbReference type="EMBL" id="QCI86310.1"/>
    </source>
</evidence>
<keyword evidence="4" id="KW-1133">Transmembrane helix</keyword>
<dbReference type="EMBL" id="CP039712">
    <property type="protein sequence ID" value="QCI86310.1"/>
    <property type="molecule type" value="Genomic_DNA"/>
</dbReference>
<keyword evidence="2" id="KW-1003">Cell membrane</keyword>
<evidence type="ECO:0000256" key="5">
    <source>
        <dbReference type="ARBA" id="ARBA00023136"/>
    </source>
</evidence>
<dbReference type="InterPro" id="IPR019264">
    <property type="entry name" value="DUF2179"/>
</dbReference>
<dbReference type="InterPro" id="IPR015867">
    <property type="entry name" value="N-reg_PII/ATP_PRibTrfase_C"/>
</dbReference>
<keyword evidence="3" id="KW-0812">Transmembrane</keyword>
<dbReference type="GO" id="GO:0005886">
    <property type="term" value="C:plasma membrane"/>
    <property type="evidence" value="ECO:0007669"/>
    <property type="project" value="UniProtKB-SubCell"/>
</dbReference>
<comment type="subcellular location">
    <subcellularLocation>
        <location evidence="1">Cell membrane</location>
        <topology evidence="1">Multi-pass membrane protein</topology>
    </subcellularLocation>
</comment>
<dbReference type="RefSeq" id="WP_136953144.1">
    <property type="nucleotide sequence ID" value="NZ_CP039712.1"/>
</dbReference>
<evidence type="ECO:0000256" key="3">
    <source>
        <dbReference type="ARBA" id="ARBA00022692"/>
    </source>
</evidence>
<evidence type="ECO:0000256" key="2">
    <source>
        <dbReference type="ARBA" id="ARBA00022475"/>
    </source>
</evidence>
<keyword evidence="5" id="KW-0472">Membrane</keyword>
<dbReference type="AlphaFoldDB" id="A0A4D7CVR4"/>
<sequence>MNRFHEFSIKHELLTRSLIIIVSSIIGSIGLNMFLIPANVFSAGVNGVAQLVSGFLDMKFNLSIDTGVLIFLFNIPIFLIGWLKLGAKATIYSFFSVLTFSLFAMIIPVQVIVQDVLLNTIIGGLLIGIGSAYCLKYGFTTGGFDLLSVIISKVTGKSVGSMMFLMNLLVIAGAGFLYDWTQAIYTIISIYVLSTVVDKIHTSGHKLTVFIVTSKEDELLEAFKKSIVRGVTVLPGRGGYTGKNRSVFMIVINRYELYDIEKLLRQVDEKAFVNILPTEVVLGEFWTPEQQKAMLSLAKGQME</sequence>
<dbReference type="Pfam" id="PF02588">
    <property type="entry name" value="YitT_membrane"/>
    <property type="match status" value="1"/>
</dbReference>
<dbReference type="InterPro" id="IPR003740">
    <property type="entry name" value="YitT"/>
</dbReference>
<dbReference type="InterPro" id="IPR051461">
    <property type="entry name" value="UPF0750_membrane"/>
</dbReference>
<keyword evidence="7" id="KW-1185">Reference proteome</keyword>
<dbReference type="PANTHER" id="PTHR33545:SF5">
    <property type="entry name" value="UPF0750 MEMBRANE PROTEIN YITT"/>
    <property type="match status" value="1"/>
</dbReference>